<dbReference type="PANTHER" id="PTHR33280">
    <property type="entry name" value="50S RIBOSOMAL PROTEIN L31, CHLOROPLASTIC"/>
    <property type="match status" value="1"/>
</dbReference>
<evidence type="ECO:0000256" key="1">
    <source>
        <dbReference type="ARBA" id="ARBA00009296"/>
    </source>
</evidence>
<feature type="binding site" evidence="7">
    <location>
        <position position="37"/>
    </location>
    <ligand>
        <name>Zn(2+)</name>
        <dbReference type="ChEBI" id="CHEBI:29105"/>
    </ligand>
</feature>
<dbReference type="PRINTS" id="PR01249">
    <property type="entry name" value="RIBOSOMALL31"/>
</dbReference>
<keyword evidence="4 7" id="KW-0689">Ribosomal protein</keyword>
<sequence length="108" mass="12213">MQKDIHPNYKTDVMVTCACGNTFVTGSIAEEIKIEICSACHPFYTGQKKYVDTEGKVERFQRLQKQAAEASTTVSKRKSKKIKLKNASDSDSSTRSLKDMIEEMRSQQ</sequence>
<protein>
    <recommendedName>
        <fullName evidence="6 7">Large ribosomal subunit protein bL31</fullName>
    </recommendedName>
</protein>
<dbReference type="GO" id="GO:1990904">
    <property type="term" value="C:ribonucleoprotein complex"/>
    <property type="evidence" value="ECO:0007669"/>
    <property type="project" value="UniProtKB-KW"/>
</dbReference>
<dbReference type="HAMAP" id="MF_00501">
    <property type="entry name" value="Ribosomal_bL31_1"/>
    <property type="match status" value="1"/>
</dbReference>
<dbReference type="InterPro" id="IPR034704">
    <property type="entry name" value="Ribosomal_bL28/bL31-like_sf"/>
</dbReference>
<dbReference type="EMBL" id="JAGQKX010000025">
    <property type="protein sequence ID" value="MCA9390051.1"/>
    <property type="molecule type" value="Genomic_DNA"/>
</dbReference>
<dbReference type="Gene3D" id="4.10.830.30">
    <property type="entry name" value="Ribosomal protein L31"/>
    <property type="match status" value="1"/>
</dbReference>
<dbReference type="GO" id="GO:0006412">
    <property type="term" value="P:translation"/>
    <property type="evidence" value="ECO:0007669"/>
    <property type="project" value="UniProtKB-UniRule"/>
</dbReference>
<gene>
    <name evidence="7 9" type="primary">rpmE</name>
    <name evidence="9" type="ORF">KC571_01495</name>
</gene>
<evidence type="ECO:0000256" key="5">
    <source>
        <dbReference type="ARBA" id="ARBA00023274"/>
    </source>
</evidence>
<dbReference type="AlphaFoldDB" id="A0A955LHW3"/>
<evidence type="ECO:0000256" key="7">
    <source>
        <dbReference type="HAMAP-Rule" id="MF_00501"/>
    </source>
</evidence>
<evidence type="ECO:0000313" key="9">
    <source>
        <dbReference type="EMBL" id="MCA9390051.1"/>
    </source>
</evidence>
<dbReference type="PANTHER" id="PTHR33280:SF1">
    <property type="entry name" value="LARGE RIBOSOMAL SUBUNIT PROTEIN BL31C"/>
    <property type="match status" value="1"/>
</dbReference>
<keyword evidence="2 7" id="KW-0699">rRNA-binding</keyword>
<dbReference type="Pfam" id="PF01197">
    <property type="entry name" value="Ribosomal_L31"/>
    <property type="match status" value="1"/>
</dbReference>
<dbReference type="GO" id="GO:0019843">
    <property type="term" value="F:rRNA binding"/>
    <property type="evidence" value="ECO:0007669"/>
    <property type="project" value="UniProtKB-KW"/>
</dbReference>
<dbReference type="InterPro" id="IPR042105">
    <property type="entry name" value="Ribosomal_bL31_sf"/>
</dbReference>
<dbReference type="GO" id="GO:0003735">
    <property type="term" value="F:structural constituent of ribosome"/>
    <property type="evidence" value="ECO:0007669"/>
    <property type="project" value="InterPro"/>
</dbReference>
<evidence type="ECO:0000256" key="3">
    <source>
        <dbReference type="ARBA" id="ARBA00022884"/>
    </source>
</evidence>
<keyword evidence="7" id="KW-0479">Metal-binding</keyword>
<feature type="compositionally biased region" description="Basic residues" evidence="8">
    <location>
        <begin position="75"/>
        <end position="84"/>
    </location>
</feature>
<comment type="function">
    <text evidence="7">Binds the 23S rRNA.</text>
</comment>
<evidence type="ECO:0000256" key="2">
    <source>
        <dbReference type="ARBA" id="ARBA00022730"/>
    </source>
</evidence>
<dbReference type="NCBIfam" id="TIGR00105">
    <property type="entry name" value="L31"/>
    <property type="match status" value="1"/>
</dbReference>
<evidence type="ECO:0000256" key="6">
    <source>
        <dbReference type="ARBA" id="ARBA00035687"/>
    </source>
</evidence>
<dbReference type="GO" id="GO:0046872">
    <property type="term" value="F:metal ion binding"/>
    <property type="evidence" value="ECO:0007669"/>
    <property type="project" value="UniProtKB-KW"/>
</dbReference>
<comment type="cofactor">
    <cofactor evidence="7">
        <name>Zn(2+)</name>
        <dbReference type="ChEBI" id="CHEBI:29105"/>
    </cofactor>
    <text evidence="7">Binds 1 zinc ion per subunit.</text>
</comment>
<comment type="similarity">
    <text evidence="1 7">Belongs to the bacterial ribosomal protein bL31 family. Type A subfamily.</text>
</comment>
<keyword evidence="7" id="KW-0862">Zinc</keyword>
<dbReference type="NCBIfam" id="NF000612">
    <property type="entry name" value="PRK00019.1"/>
    <property type="match status" value="1"/>
</dbReference>
<proteinExistence type="inferred from homology"/>
<feature type="region of interest" description="Disordered" evidence="8">
    <location>
        <begin position="66"/>
        <end position="108"/>
    </location>
</feature>
<keyword evidence="3 7" id="KW-0694">RNA-binding</keyword>
<reference evidence="9" key="2">
    <citation type="journal article" date="2021" name="Microbiome">
        <title>Successional dynamics and alternative stable states in a saline activated sludge microbial community over 9 years.</title>
        <authorList>
            <person name="Wang Y."/>
            <person name="Ye J."/>
            <person name="Ju F."/>
            <person name="Liu L."/>
            <person name="Boyd J.A."/>
            <person name="Deng Y."/>
            <person name="Parks D.H."/>
            <person name="Jiang X."/>
            <person name="Yin X."/>
            <person name="Woodcroft B.J."/>
            <person name="Tyson G.W."/>
            <person name="Hugenholtz P."/>
            <person name="Polz M.F."/>
            <person name="Zhang T."/>
        </authorList>
    </citation>
    <scope>NUCLEOTIDE SEQUENCE</scope>
    <source>
        <strain evidence="9">HKST-UBA01</strain>
    </source>
</reference>
<keyword evidence="5 7" id="KW-0687">Ribonucleoprotein</keyword>
<dbReference type="InterPro" id="IPR027491">
    <property type="entry name" value="Ribosomal_bL31_A"/>
</dbReference>
<feature type="binding site" evidence="7">
    <location>
        <position position="40"/>
    </location>
    <ligand>
        <name>Zn(2+)</name>
        <dbReference type="ChEBI" id="CHEBI:29105"/>
    </ligand>
</feature>
<feature type="binding site" evidence="7">
    <location>
        <position position="19"/>
    </location>
    <ligand>
        <name>Zn(2+)</name>
        <dbReference type="ChEBI" id="CHEBI:29105"/>
    </ligand>
</feature>
<dbReference type="SUPFAM" id="SSF143800">
    <property type="entry name" value="L28p-like"/>
    <property type="match status" value="1"/>
</dbReference>
<evidence type="ECO:0000256" key="4">
    <source>
        <dbReference type="ARBA" id="ARBA00022980"/>
    </source>
</evidence>
<evidence type="ECO:0000256" key="8">
    <source>
        <dbReference type="SAM" id="MobiDB-lite"/>
    </source>
</evidence>
<name>A0A955LHW3_UNCKA</name>
<dbReference type="GO" id="GO:0005840">
    <property type="term" value="C:ribosome"/>
    <property type="evidence" value="ECO:0007669"/>
    <property type="project" value="UniProtKB-KW"/>
</dbReference>
<evidence type="ECO:0000313" key="10">
    <source>
        <dbReference type="Proteomes" id="UP000701698"/>
    </source>
</evidence>
<comment type="subunit">
    <text evidence="7">Part of the 50S ribosomal subunit.</text>
</comment>
<dbReference type="Proteomes" id="UP000701698">
    <property type="component" value="Unassembled WGS sequence"/>
</dbReference>
<accession>A0A955LHW3</accession>
<reference evidence="9" key="1">
    <citation type="submission" date="2020-04" db="EMBL/GenBank/DDBJ databases">
        <authorList>
            <person name="Zhang T."/>
        </authorList>
    </citation>
    <scope>NUCLEOTIDE SEQUENCE</scope>
    <source>
        <strain evidence="9">HKST-UBA01</strain>
    </source>
</reference>
<comment type="caution">
    <text evidence="9">The sequence shown here is derived from an EMBL/GenBank/DDBJ whole genome shotgun (WGS) entry which is preliminary data.</text>
</comment>
<feature type="compositionally biased region" description="Basic and acidic residues" evidence="8">
    <location>
        <begin position="96"/>
        <end position="108"/>
    </location>
</feature>
<organism evidence="9 10">
    <name type="scientific">candidate division WWE3 bacterium</name>
    <dbReference type="NCBI Taxonomy" id="2053526"/>
    <lineage>
        <taxon>Bacteria</taxon>
        <taxon>Katanobacteria</taxon>
    </lineage>
</organism>
<feature type="binding site" evidence="7">
    <location>
        <position position="17"/>
    </location>
    <ligand>
        <name>Zn(2+)</name>
        <dbReference type="ChEBI" id="CHEBI:29105"/>
    </ligand>
</feature>
<dbReference type="PROSITE" id="PS01143">
    <property type="entry name" value="RIBOSOMAL_L31"/>
    <property type="match status" value="1"/>
</dbReference>
<dbReference type="InterPro" id="IPR002150">
    <property type="entry name" value="Ribosomal_bL31"/>
</dbReference>